<evidence type="ECO:0000313" key="2">
    <source>
        <dbReference type="EMBL" id="GMI41991.1"/>
    </source>
</evidence>
<feature type="transmembrane region" description="Helical" evidence="1">
    <location>
        <begin position="463"/>
        <end position="490"/>
    </location>
</feature>
<evidence type="ECO:0008006" key="4">
    <source>
        <dbReference type="Google" id="ProtNLM"/>
    </source>
</evidence>
<sequence>MASLYSDEILFFHLADGENDGQLGKDDAVHAVPAIFGDLNDESMVECLSKSHRADQDYDGNWIKDVALDIDDLQYLMIKPGFLPPLSSAAPVVTTFTADESFAVPLTLRDSTGTDITVPLVDGEVLGFAAVARKHEEESKYNHVAEHTITGSIEFDTKAPAHSSITAHFVNIPWADNYEVEVTYSFSLSGDLICAPGFTPVDSSCERCGNGFVKPETSSAPCSACVSFVAGSVDTDPVLTPDSAASCICATGFVLSESACKPYLQIVSMLEVSLDIKFPSIMNKATRVGSASNVNFMGLAPVGCVGLRLNQDEKMLGFTAVLLALGAAAALLRKNGLVLQAYLVVISFLLPTTTSMIFSTFPCLELDTGERWLLADKSIDCDGGSHVVMVAYAWVMVILFCVGVPGGCFLLLWQAQSKIKAPEEVRKKDKSLDSIRSLFDNYKPDCWYWEPVEMTRRIFMTGFLVVLARGSYAQIVFCVLVTMVALSLLTTRLPFHKGGNNAVAQAMLWQTAVTLLLCVLVKSEAELGGEGELGVDAVDVMMILAQVSRDSPPPCNQH</sequence>
<gene>
    <name evidence="2" type="ORF">TeGR_g322</name>
</gene>
<keyword evidence="3" id="KW-1185">Reference proteome</keyword>
<proteinExistence type="predicted"/>
<keyword evidence="1" id="KW-0472">Membrane</keyword>
<feature type="transmembrane region" description="Helical" evidence="1">
    <location>
        <begin position="339"/>
        <end position="361"/>
    </location>
</feature>
<accession>A0ABQ6N6R2</accession>
<reference evidence="2 3" key="1">
    <citation type="journal article" date="2023" name="Commun. Biol.">
        <title>Genome analysis of Parmales, the sister group of diatoms, reveals the evolutionary specialization of diatoms from phago-mixotrophs to photoautotrophs.</title>
        <authorList>
            <person name="Ban H."/>
            <person name="Sato S."/>
            <person name="Yoshikawa S."/>
            <person name="Yamada K."/>
            <person name="Nakamura Y."/>
            <person name="Ichinomiya M."/>
            <person name="Sato N."/>
            <person name="Blanc-Mathieu R."/>
            <person name="Endo H."/>
            <person name="Kuwata A."/>
            <person name="Ogata H."/>
        </authorList>
    </citation>
    <scope>NUCLEOTIDE SEQUENCE [LARGE SCALE GENOMIC DNA]</scope>
</reference>
<evidence type="ECO:0000313" key="3">
    <source>
        <dbReference type="Proteomes" id="UP001165060"/>
    </source>
</evidence>
<name>A0ABQ6N6R2_9STRA</name>
<dbReference type="Proteomes" id="UP001165060">
    <property type="component" value="Unassembled WGS sequence"/>
</dbReference>
<keyword evidence="1" id="KW-0812">Transmembrane</keyword>
<feature type="transmembrane region" description="Helical" evidence="1">
    <location>
        <begin position="392"/>
        <end position="413"/>
    </location>
</feature>
<keyword evidence="1" id="KW-1133">Transmembrane helix</keyword>
<protein>
    <recommendedName>
        <fullName evidence="4">Transmembrane protein</fullName>
    </recommendedName>
</protein>
<comment type="caution">
    <text evidence="2">The sequence shown here is derived from an EMBL/GenBank/DDBJ whole genome shotgun (WGS) entry which is preliminary data.</text>
</comment>
<evidence type="ECO:0000256" key="1">
    <source>
        <dbReference type="SAM" id="Phobius"/>
    </source>
</evidence>
<dbReference type="EMBL" id="BRYB01002257">
    <property type="protein sequence ID" value="GMI41991.1"/>
    <property type="molecule type" value="Genomic_DNA"/>
</dbReference>
<dbReference type="PANTHER" id="PTHR11319:SF35">
    <property type="entry name" value="OUTER MEMBRANE PROTEIN PMPC-RELATED"/>
    <property type="match status" value="1"/>
</dbReference>
<organism evidence="2 3">
    <name type="scientific">Tetraparma gracilis</name>
    <dbReference type="NCBI Taxonomy" id="2962635"/>
    <lineage>
        <taxon>Eukaryota</taxon>
        <taxon>Sar</taxon>
        <taxon>Stramenopiles</taxon>
        <taxon>Ochrophyta</taxon>
        <taxon>Bolidophyceae</taxon>
        <taxon>Parmales</taxon>
        <taxon>Triparmaceae</taxon>
        <taxon>Tetraparma</taxon>
    </lineage>
</organism>
<feature type="transmembrane region" description="Helical" evidence="1">
    <location>
        <begin position="315"/>
        <end position="332"/>
    </location>
</feature>
<feature type="transmembrane region" description="Helical" evidence="1">
    <location>
        <begin position="502"/>
        <end position="521"/>
    </location>
</feature>
<dbReference type="PANTHER" id="PTHR11319">
    <property type="entry name" value="G PROTEIN-COUPLED RECEPTOR-RELATED"/>
    <property type="match status" value="1"/>
</dbReference>